<sequence>MVQTVAVTDARERIILAAEQLIAERGPAVPLRDIAAAAGQRNNSAIQYHFGSRDG</sequence>
<dbReference type="RefSeq" id="WP_152979257.1">
    <property type="nucleotide sequence ID" value="NZ_BBYQ01000092.1"/>
</dbReference>
<keyword evidence="4" id="KW-1185">Reference proteome</keyword>
<feature type="non-terminal residue" evidence="3">
    <location>
        <position position="55"/>
    </location>
</feature>
<name>A0ABC9YYX3_9NOCA</name>
<evidence type="ECO:0000256" key="1">
    <source>
        <dbReference type="ARBA" id="ARBA00023125"/>
    </source>
</evidence>
<dbReference type="InterPro" id="IPR009057">
    <property type="entry name" value="Homeodomain-like_sf"/>
</dbReference>
<dbReference type="InterPro" id="IPR001647">
    <property type="entry name" value="HTH_TetR"/>
</dbReference>
<keyword evidence="1" id="KW-0238">DNA-binding</keyword>
<dbReference type="GO" id="GO:0003677">
    <property type="term" value="F:DNA binding"/>
    <property type="evidence" value="ECO:0007669"/>
    <property type="project" value="UniProtKB-KW"/>
</dbReference>
<gene>
    <name evidence="3" type="ORF">NSK11_contig00092-0001</name>
</gene>
<organism evidence="3 4">
    <name type="scientific">Nocardia seriolae</name>
    <dbReference type="NCBI Taxonomy" id="37332"/>
    <lineage>
        <taxon>Bacteria</taxon>
        <taxon>Bacillati</taxon>
        <taxon>Actinomycetota</taxon>
        <taxon>Actinomycetes</taxon>
        <taxon>Mycobacteriales</taxon>
        <taxon>Nocardiaceae</taxon>
        <taxon>Nocardia</taxon>
    </lineage>
</organism>
<evidence type="ECO:0000259" key="2">
    <source>
        <dbReference type="Pfam" id="PF00440"/>
    </source>
</evidence>
<reference evidence="3 4" key="2">
    <citation type="journal article" date="2016" name="Genome Announc.">
        <title>Draft Genome Sequence of Erythromycin- and Oxytetracycline-Sensitive Nocardia seriolae Strain U-1 (NBRC 110359).</title>
        <authorList>
            <person name="Imajoh M."/>
            <person name="Sukeda M."/>
            <person name="Shimizu M."/>
            <person name="Yamane J."/>
            <person name="Ohnishi K."/>
            <person name="Oshima S."/>
        </authorList>
    </citation>
    <scope>NUCLEOTIDE SEQUENCE [LARGE SCALE GENOMIC DNA]</scope>
    <source>
        <strain evidence="3 4">U-1</strain>
    </source>
</reference>
<dbReference type="Pfam" id="PF00440">
    <property type="entry name" value="TetR_N"/>
    <property type="match status" value="1"/>
</dbReference>
<reference evidence="4" key="1">
    <citation type="submission" date="2015-07" db="EMBL/GenBank/DDBJ databases">
        <title>Nocardia seriolae U-1 whole genome shotgun sequence.</title>
        <authorList>
            <person name="Imajoh M."/>
            <person name="Fukumoto Y."/>
            <person name="Sukeda M."/>
            <person name="Yamane J."/>
            <person name="Yamasaki K."/>
            <person name="Shimizu M."/>
            <person name="Ohnishi K."/>
            <person name="Oshima S."/>
        </authorList>
    </citation>
    <scope>NUCLEOTIDE SEQUENCE [LARGE SCALE GENOMIC DNA]</scope>
    <source>
        <strain evidence="4">U-1</strain>
    </source>
</reference>
<dbReference type="Gene3D" id="1.10.357.10">
    <property type="entry name" value="Tetracycline Repressor, domain 2"/>
    <property type="match status" value="1"/>
</dbReference>
<dbReference type="EMBL" id="BBYQ01000092">
    <property type="protein sequence ID" value="GAP30700.1"/>
    <property type="molecule type" value="Genomic_DNA"/>
</dbReference>
<accession>A0ABC9YYX3</accession>
<proteinExistence type="predicted"/>
<dbReference type="SUPFAM" id="SSF46689">
    <property type="entry name" value="Homeodomain-like"/>
    <property type="match status" value="1"/>
</dbReference>
<feature type="domain" description="HTH tetR-type" evidence="2">
    <location>
        <begin position="14"/>
        <end position="54"/>
    </location>
</feature>
<dbReference type="Proteomes" id="UP000037179">
    <property type="component" value="Unassembled WGS sequence"/>
</dbReference>
<evidence type="ECO:0000313" key="3">
    <source>
        <dbReference type="EMBL" id="GAP30700.1"/>
    </source>
</evidence>
<protein>
    <submittedName>
        <fullName evidence="3">TetR family transcriptional regulator</fullName>
    </submittedName>
</protein>
<evidence type="ECO:0000313" key="4">
    <source>
        <dbReference type="Proteomes" id="UP000037179"/>
    </source>
</evidence>
<comment type="caution">
    <text evidence="3">The sequence shown here is derived from an EMBL/GenBank/DDBJ whole genome shotgun (WGS) entry which is preliminary data.</text>
</comment>
<dbReference type="AlphaFoldDB" id="A0ABC9YYX3"/>